<dbReference type="Proteomes" id="UP000182977">
    <property type="component" value="Chromosome I"/>
</dbReference>
<protein>
    <submittedName>
        <fullName evidence="1">Uncharacterized protein</fullName>
    </submittedName>
</protein>
<accession>A0A1H2J7K4</accession>
<evidence type="ECO:0000313" key="1">
    <source>
        <dbReference type="EMBL" id="SDU52379.1"/>
    </source>
</evidence>
<reference evidence="2" key="1">
    <citation type="submission" date="2016-10" db="EMBL/GenBank/DDBJ databases">
        <authorList>
            <person name="Varghese N."/>
            <person name="Submissions S."/>
        </authorList>
    </citation>
    <scope>NUCLEOTIDE SEQUENCE [LARGE SCALE GENOMIC DNA]</scope>
    <source>
        <strain evidence="2">DSM 45079</strain>
    </source>
</reference>
<gene>
    <name evidence="1" type="ORF">SAMN04488563_2392</name>
</gene>
<proteinExistence type="predicted"/>
<keyword evidence="2" id="KW-1185">Reference proteome</keyword>
<dbReference type="AlphaFoldDB" id="A0A1H2J7K4"/>
<sequence>MPPGGGPPIMHRHEPGEIYHVLSGEFSGALPGAPMEGFIRAAAALAAGGAEPSMADVLDLAHRHGIEMLGPYAEVSAAP</sequence>
<organism evidence="1 2">
    <name type="scientific">Jiangella alkaliphila</name>
    <dbReference type="NCBI Taxonomy" id="419479"/>
    <lineage>
        <taxon>Bacteria</taxon>
        <taxon>Bacillati</taxon>
        <taxon>Actinomycetota</taxon>
        <taxon>Actinomycetes</taxon>
        <taxon>Jiangellales</taxon>
        <taxon>Jiangellaceae</taxon>
        <taxon>Jiangella</taxon>
    </lineage>
</organism>
<dbReference type="EMBL" id="LT629791">
    <property type="protein sequence ID" value="SDU52379.1"/>
    <property type="molecule type" value="Genomic_DNA"/>
</dbReference>
<name>A0A1H2J7K4_9ACTN</name>
<evidence type="ECO:0000313" key="2">
    <source>
        <dbReference type="Proteomes" id="UP000182977"/>
    </source>
</evidence>